<evidence type="ECO:0000313" key="4">
    <source>
        <dbReference type="Proteomes" id="UP001139353"/>
    </source>
</evidence>
<gene>
    <name evidence="3" type="ORF">LPC04_16175</name>
</gene>
<name>A0A9X2C2V6_9BURK</name>
<organism evidence="3 4">
    <name type="scientific">Scleromatobacter humisilvae</name>
    <dbReference type="NCBI Taxonomy" id="2897159"/>
    <lineage>
        <taxon>Bacteria</taxon>
        <taxon>Pseudomonadati</taxon>
        <taxon>Pseudomonadota</taxon>
        <taxon>Betaproteobacteria</taxon>
        <taxon>Burkholderiales</taxon>
        <taxon>Sphaerotilaceae</taxon>
        <taxon>Scleromatobacter</taxon>
    </lineage>
</organism>
<evidence type="ECO:0000259" key="2">
    <source>
        <dbReference type="Pfam" id="PF14321"/>
    </source>
</evidence>
<comment type="caution">
    <text evidence="3">The sequence shown here is derived from an EMBL/GenBank/DDBJ whole genome shotgun (WGS) entry which is preliminary data.</text>
</comment>
<dbReference type="InterPro" id="IPR025491">
    <property type="entry name" value="DUF4382"/>
</dbReference>
<accession>A0A9X2C2V6</accession>
<feature type="domain" description="DUF4382" evidence="2">
    <location>
        <begin position="41"/>
        <end position="195"/>
    </location>
</feature>
<dbReference type="AlphaFoldDB" id="A0A9X2C2V6"/>
<reference evidence="3" key="1">
    <citation type="submission" date="2021-11" db="EMBL/GenBank/DDBJ databases">
        <title>BS-T2-15 a new species belonging to the Comamonadaceae family isolated from the soil of a French oak forest.</title>
        <authorList>
            <person name="Mieszkin S."/>
            <person name="Alain K."/>
        </authorList>
    </citation>
    <scope>NUCLEOTIDE SEQUENCE</scope>
    <source>
        <strain evidence="3">BS-T2-15</strain>
    </source>
</reference>
<feature type="chain" id="PRO_5040752325" evidence="1">
    <location>
        <begin position="21"/>
        <end position="580"/>
    </location>
</feature>
<dbReference type="Pfam" id="PF14321">
    <property type="entry name" value="DUF4382"/>
    <property type="match status" value="1"/>
</dbReference>
<dbReference type="Proteomes" id="UP001139353">
    <property type="component" value="Unassembled WGS sequence"/>
</dbReference>
<dbReference type="RefSeq" id="WP_275683285.1">
    <property type="nucleotide sequence ID" value="NZ_JAJLJH010000004.1"/>
</dbReference>
<keyword evidence="4" id="KW-1185">Reference proteome</keyword>
<evidence type="ECO:0000313" key="3">
    <source>
        <dbReference type="EMBL" id="MCK9687244.1"/>
    </source>
</evidence>
<keyword evidence="1" id="KW-0732">Signal</keyword>
<dbReference type="EMBL" id="JAJLJH010000004">
    <property type="protein sequence ID" value="MCK9687244.1"/>
    <property type="molecule type" value="Genomic_DNA"/>
</dbReference>
<sequence>MASARSLASLAALFALVACGGGGSGSGATPPPPGTPSNAVLSVSLSGGASPGIDHLWVTVTGIAMHADATRVYGDGDPGWVVQTLATPVTVDLADPSLADGGAVSLLKQSVSTLGTYAQLRLLVAPSDPALALASSASAKNLQFNDEVQYTDATGAHVVPLEIVDPQSGLRLLTPFNLSADTTTPLGIEWNANSLVRRASVAGADRFTLRNELQLYNQQLLTALGDGNLQIDGSLFDSISGQLDTTNFCTGASHAGCIHDVVASATSISSDSRFHAEVRSVNVGANGSFLLYPLPNPATQFDVVIHGGNMETIVVHNVFVDPTGILKPVPTSLSSAATPIVPTLNTGERPVSLANALVPSASRVFFGQTVAGTGGGSGGADIPYAIVAGNTDPATGTLLHALALPAGPLHYASFDTTKDGNGKPPTFTTVTPAEGAGAWTVWSQGTLATGTSALTTLASGAPAATVSNPVALAGFAAGTLTVTVSGAATNGADHAELIVFNDGGIVAVADVSSQLASHGGTTVFNVPSGATASAPGAAAYGVALRTWVAASETTSARWVRVGSPLDLSTATSATAALALP</sequence>
<protein>
    <submittedName>
        <fullName evidence="3">DUF4382 domain-containing protein</fullName>
    </submittedName>
</protein>
<dbReference type="PROSITE" id="PS51257">
    <property type="entry name" value="PROKAR_LIPOPROTEIN"/>
    <property type="match status" value="1"/>
</dbReference>
<feature type="signal peptide" evidence="1">
    <location>
        <begin position="1"/>
        <end position="20"/>
    </location>
</feature>
<evidence type="ECO:0000256" key="1">
    <source>
        <dbReference type="SAM" id="SignalP"/>
    </source>
</evidence>
<proteinExistence type="predicted"/>